<dbReference type="GO" id="GO:0046872">
    <property type="term" value="F:metal ion binding"/>
    <property type="evidence" value="ECO:0007669"/>
    <property type="project" value="UniProtKB-KW"/>
</dbReference>
<dbReference type="SUPFAM" id="SSF46548">
    <property type="entry name" value="alpha-helical ferredoxin"/>
    <property type="match status" value="1"/>
</dbReference>
<keyword evidence="2 8" id="KW-0004">4Fe-4S</keyword>
<dbReference type="GO" id="GO:0051539">
    <property type="term" value="F:4 iron, 4 sulfur cluster binding"/>
    <property type="evidence" value="ECO:0007669"/>
    <property type="project" value="UniProtKB-KW"/>
</dbReference>
<feature type="binding site" evidence="8">
    <location>
        <position position="377"/>
    </location>
    <ligand>
        <name>[4Fe-4S] cluster</name>
        <dbReference type="ChEBI" id="CHEBI:49883"/>
        <label>2</label>
    </ligand>
</feature>
<dbReference type="Gene3D" id="3.10.20.600">
    <property type="match status" value="1"/>
</dbReference>
<feature type="binding site" evidence="8">
    <location>
        <position position="406"/>
    </location>
    <ligand>
        <name>[4Fe-4S] cluster</name>
        <dbReference type="ChEBI" id="CHEBI:49883"/>
        <label>2</label>
    </ligand>
</feature>
<evidence type="ECO:0000256" key="1">
    <source>
        <dbReference type="ARBA" id="ARBA00022448"/>
    </source>
</evidence>
<evidence type="ECO:0000259" key="9">
    <source>
        <dbReference type="PROSITE" id="PS51379"/>
    </source>
</evidence>
<dbReference type="Pfam" id="PF13375">
    <property type="entry name" value="RnfC_N"/>
    <property type="match status" value="1"/>
</dbReference>
<comment type="subcellular location">
    <subcellularLocation>
        <location evidence="8">Cell membrane</location>
        <topology evidence="8">Peripheral membrane protein</topology>
    </subcellularLocation>
</comment>
<evidence type="ECO:0000256" key="5">
    <source>
        <dbReference type="ARBA" id="ARBA00022982"/>
    </source>
</evidence>
<dbReference type="PROSITE" id="PS51379">
    <property type="entry name" value="4FE4S_FER_2"/>
    <property type="match status" value="2"/>
</dbReference>
<dbReference type="InterPro" id="IPR017896">
    <property type="entry name" value="4Fe4S_Fe-S-bd"/>
</dbReference>
<feature type="binding site" evidence="8">
    <location>
        <position position="370"/>
    </location>
    <ligand>
        <name>[4Fe-4S] cluster</name>
        <dbReference type="ChEBI" id="CHEBI:49883"/>
        <label>1</label>
    </ligand>
</feature>
<sequence length="446" mass="48890">MKVLTFKGGIHPPEGKELSEDKSLKKLKIPEQVIIPLSQHIGAPAKPIVEIGDEVKTGQKIAEANSKISANIHSSITGKVKAIGEYLHPALGKARAVVIEKTEGDEWIENKKIEDYDSVDSEKLVEIIRERGIVGMGGATFPTDVKLSPPPWKDIDYVILNGAECEPYLTCDDRLMREKTEEIIEGLKIIMKIVDADKGFIGIEHNKPSAIKNIQKLCKNINNIEVKIVKTKYPQGAEKQLIKAITNREVPVGGLPLDVGVVVQNVGTSLAIYEAIVEGKPLIERAVTVSGEAMNDTANFIVRIGDTFENLIEKAGGLKDNVKKIISGGPMMGIAQHSVKNVPVLKGVSGILAFTDKKTHHDEELPCISCASCVDICPMKLIPSKIVKFIKNEKYEEADELEISACIECGSCAYVCPSKIPIVQYMKIGKNEVRKINAQKKQEEEK</sequence>
<comment type="subunit">
    <text evidence="8">The complex is composed of six subunits: RnfA, RnfB, RnfC, RnfD, RnfE and RnfG.</text>
</comment>
<protein>
    <recommendedName>
        <fullName evidence="8">Ion-translocating oxidoreductase complex subunit C</fullName>
        <ecNumber evidence="8">7.-.-.-</ecNumber>
    </recommendedName>
    <alternativeName>
        <fullName evidence="8">Rnf electron transport complex subunit C</fullName>
    </alternativeName>
</protein>
<dbReference type="InterPro" id="IPR037225">
    <property type="entry name" value="Nuo51_FMN-bd_sf"/>
</dbReference>
<dbReference type="NCBIfam" id="NF003454">
    <property type="entry name" value="PRK05035.1"/>
    <property type="match status" value="1"/>
</dbReference>
<dbReference type="InterPro" id="IPR019554">
    <property type="entry name" value="Soluble_ligand-bd"/>
</dbReference>
<dbReference type="EMBL" id="VSIX01000033">
    <property type="protein sequence ID" value="TYB31472.1"/>
    <property type="molecule type" value="Genomic_DNA"/>
</dbReference>
<dbReference type="SUPFAM" id="SSF142019">
    <property type="entry name" value="Nqo1 FMN-binding domain-like"/>
    <property type="match status" value="1"/>
</dbReference>
<feature type="domain" description="4Fe-4S ferredoxin-type" evidence="9">
    <location>
        <begin position="397"/>
        <end position="426"/>
    </location>
</feature>
<evidence type="ECO:0000256" key="2">
    <source>
        <dbReference type="ARBA" id="ARBA00022485"/>
    </source>
</evidence>
<accession>A0A5D0MGD7</accession>
<keyword evidence="4 8" id="KW-0677">Repeat</keyword>
<comment type="similarity">
    <text evidence="8">Belongs to the 4Fe4S bacterial-type ferredoxin family. RnfC subfamily.</text>
</comment>
<evidence type="ECO:0000313" key="10">
    <source>
        <dbReference type="EMBL" id="TYB31472.1"/>
    </source>
</evidence>
<feature type="domain" description="4Fe-4S ferredoxin-type" evidence="9">
    <location>
        <begin position="357"/>
        <end position="387"/>
    </location>
</feature>
<dbReference type="Pfam" id="PF01512">
    <property type="entry name" value="Complex1_51K"/>
    <property type="match status" value="1"/>
</dbReference>
<keyword evidence="1 8" id="KW-0813">Transport</keyword>
<dbReference type="Gene3D" id="3.40.50.11540">
    <property type="entry name" value="NADH-ubiquinone oxidoreductase 51kDa subunit"/>
    <property type="match status" value="1"/>
</dbReference>
<dbReference type="PANTHER" id="PTHR43034">
    <property type="entry name" value="ION-TRANSLOCATING OXIDOREDUCTASE COMPLEX SUBUNIT C"/>
    <property type="match status" value="1"/>
</dbReference>
<dbReference type="InterPro" id="IPR026902">
    <property type="entry name" value="RnfC_N"/>
</dbReference>
<keyword evidence="7 8" id="KW-0411">Iron-sulfur</keyword>
<keyword evidence="8" id="KW-1278">Translocase</keyword>
<evidence type="ECO:0000313" key="11">
    <source>
        <dbReference type="Proteomes" id="UP000324143"/>
    </source>
</evidence>
<evidence type="ECO:0000256" key="6">
    <source>
        <dbReference type="ARBA" id="ARBA00023004"/>
    </source>
</evidence>
<dbReference type="GO" id="GO:0022900">
    <property type="term" value="P:electron transport chain"/>
    <property type="evidence" value="ECO:0007669"/>
    <property type="project" value="UniProtKB-UniRule"/>
</dbReference>
<dbReference type="HAMAP" id="MF_00461">
    <property type="entry name" value="RsxC_RnfC"/>
    <property type="match status" value="1"/>
</dbReference>
<proteinExistence type="inferred from homology"/>
<dbReference type="PROSITE" id="PS00198">
    <property type="entry name" value="4FE4S_FER_1"/>
    <property type="match status" value="1"/>
</dbReference>
<keyword evidence="11" id="KW-1185">Reference proteome</keyword>
<dbReference type="Proteomes" id="UP000324143">
    <property type="component" value="Unassembled WGS sequence"/>
</dbReference>
<keyword evidence="5 8" id="KW-0249">Electron transport</keyword>
<dbReference type="NCBIfam" id="TIGR01945">
    <property type="entry name" value="rnfC"/>
    <property type="match status" value="1"/>
</dbReference>
<keyword evidence="8" id="KW-1003">Cell membrane</keyword>
<feature type="binding site" evidence="8">
    <location>
        <position position="412"/>
    </location>
    <ligand>
        <name>[4Fe-4S] cluster</name>
        <dbReference type="ChEBI" id="CHEBI:49883"/>
        <label>2</label>
    </ligand>
</feature>
<dbReference type="InterPro" id="IPR010208">
    <property type="entry name" value="Ion_transpt_RnfC/RsxC"/>
</dbReference>
<dbReference type="InterPro" id="IPR017900">
    <property type="entry name" value="4Fe4S_Fe_S_CS"/>
</dbReference>
<gene>
    <name evidence="10" type="primary">rsxC</name>
    <name evidence="8" type="synonym">rnfC</name>
    <name evidence="10" type="ORF">FXF47_03920</name>
</gene>
<feature type="binding site" evidence="8">
    <location>
        <position position="409"/>
    </location>
    <ligand>
        <name>[4Fe-4S] cluster</name>
        <dbReference type="ChEBI" id="CHEBI:49883"/>
        <label>2</label>
    </ligand>
</feature>
<dbReference type="AlphaFoldDB" id="A0A5D0MGD7"/>
<comment type="cofactor">
    <cofactor evidence="8">
        <name>[4Fe-4S] cluster</name>
        <dbReference type="ChEBI" id="CHEBI:49883"/>
    </cofactor>
    <text evidence="8">Binds 2 [4Fe-4S] clusters per subunit.</text>
</comment>
<comment type="function">
    <text evidence="8">Part of a membrane-bound complex that couples electron transfer with translocation of ions across the membrane.</text>
</comment>
<organism evidence="10 11">
    <name type="scientific">Candidatus Mcinerneyibacterium aminivorans</name>
    <dbReference type="NCBI Taxonomy" id="2703815"/>
    <lineage>
        <taxon>Bacteria</taxon>
        <taxon>Candidatus Macinerneyibacteriota</taxon>
        <taxon>Candidatus Mcinerneyibacteria</taxon>
        <taxon>Candidatus Mcinerneyibacteriales</taxon>
        <taxon>Candidatus Mcinerneyibacteriaceae</taxon>
        <taxon>Candidatus Mcinerneyibacterium</taxon>
    </lineage>
</organism>
<feature type="binding site" evidence="8">
    <location>
        <position position="373"/>
    </location>
    <ligand>
        <name>[4Fe-4S] cluster</name>
        <dbReference type="ChEBI" id="CHEBI:49883"/>
        <label>1</label>
    </ligand>
</feature>
<feature type="binding site" evidence="8">
    <location>
        <position position="416"/>
    </location>
    <ligand>
        <name>[4Fe-4S] cluster</name>
        <dbReference type="ChEBI" id="CHEBI:49883"/>
        <label>1</label>
    </ligand>
</feature>
<evidence type="ECO:0000256" key="4">
    <source>
        <dbReference type="ARBA" id="ARBA00022737"/>
    </source>
</evidence>
<keyword evidence="6 8" id="KW-0408">Iron</keyword>
<dbReference type="GO" id="GO:0009055">
    <property type="term" value="F:electron transfer activity"/>
    <property type="evidence" value="ECO:0007669"/>
    <property type="project" value="InterPro"/>
</dbReference>
<dbReference type="InterPro" id="IPR011538">
    <property type="entry name" value="Nuo51_FMN-bd"/>
</dbReference>
<keyword evidence="8" id="KW-0472">Membrane</keyword>
<dbReference type="Pfam" id="PF13187">
    <property type="entry name" value="Fer4_9"/>
    <property type="match status" value="1"/>
</dbReference>
<comment type="caution">
    <text evidence="10">The sequence shown here is derived from an EMBL/GenBank/DDBJ whole genome shotgun (WGS) entry which is preliminary data.</text>
</comment>
<reference evidence="10" key="1">
    <citation type="submission" date="2019-08" db="EMBL/GenBank/DDBJ databases">
        <title>Genomic characterization of a novel candidate phylum (ARYD3) from a high temperature, high salinity tertiary oil reservoir in north central Oklahoma, USA.</title>
        <authorList>
            <person name="Youssef N.H."/>
            <person name="Yadav A."/>
            <person name="Elshahed M.S."/>
        </authorList>
    </citation>
    <scope>NUCLEOTIDE SEQUENCE [LARGE SCALE GENOMIC DNA]</scope>
    <source>
        <strain evidence="10">ARYD3</strain>
    </source>
</reference>
<evidence type="ECO:0000256" key="3">
    <source>
        <dbReference type="ARBA" id="ARBA00022723"/>
    </source>
</evidence>
<name>A0A5D0MGD7_9BACT</name>
<dbReference type="Gene3D" id="3.30.70.20">
    <property type="match status" value="1"/>
</dbReference>
<evidence type="ECO:0000256" key="8">
    <source>
        <dbReference type="HAMAP-Rule" id="MF_00461"/>
    </source>
</evidence>
<dbReference type="GO" id="GO:0005886">
    <property type="term" value="C:plasma membrane"/>
    <property type="evidence" value="ECO:0007669"/>
    <property type="project" value="UniProtKB-SubCell"/>
</dbReference>
<dbReference type="PANTHER" id="PTHR43034:SF2">
    <property type="entry name" value="ION-TRANSLOCATING OXIDOREDUCTASE COMPLEX SUBUNIT C"/>
    <property type="match status" value="1"/>
</dbReference>
<keyword evidence="3 8" id="KW-0479">Metal-binding</keyword>
<dbReference type="EC" id="7.-.-.-" evidence="8"/>
<dbReference type="Pfam" id="PF10531">
    <property type="entry name" value="SLBB"/>
    <property type="match status" value="1"/>
</dbReference>
<feature type="binding site" evidence="8">
    <location>
        <position position="367"/>
    </location>
    <ligand>
        <name>[4Fe-4S] cluster</name>
        <dbReference type="ChEBI" id="CHEBI:49883"/>
        <label>1</label>
    </ligand>
</feature>
<evidence type="ECO:0000256" key="7">
    <source>
        <dbReference type="ARBA" id="ARBA00023014"/>
    </source>
</evidence>